<dbReference type="InterPro" id="IPR003609">
    <property type="entry name" value="Pan_app"/>
</dbReference>
<protein>
    <recommendedName>
        <fullName evidence="2">Apple domain-containing protein</fullName>
    </recommendedName>
</protein>
<evidence type="ECO:0000313" key="4">
    <source>
        <dbReference type="Proteomes" id="UP000275652"/>
    </source>
</evidence>
<dbReference type="AlphaFoldDB" id="A0A9X8EEY4"/>
<accession>A0A9X8EEY4</accession>
<sequence>MATPEKILPAVLQSLEQTSTISVAVSIAEPNSTTLADLINAQKGSTQTTNAFDWAKCNELTSESVFLCDDMTKEEIDSLAALPDVQEIATVADTSSPCPSNITPKPSTAGADPTTTAADPTTTGTDPTTTGTDPTTTGTDPTTTGTDPITTTPCPSNITPKPSTAGADPTINAADTTTTAADPTTTAADPTTTGTDATTTGTDPTTTAADPTTTGTDATTTGTDPTTIAADPTTTGTDPTTTGTDVTTSGTDPTTTGTDPITNAADPTNTTAVATPSVCEKPVDDVDYYGNDIKFTRRSNSNDCCDDCANTPDCVVYVWTPWEGGTCFLKSIVGTPSLYKDAKAAKLTQPSV</sequence>
<evidence type="ECO:0000256" key="1">
    <source>
        <dbReference type="SAM" id="MobiDB-lite"/>
    </source>
</evidence>
<comment type="caution">
    <text evidence="3">The sequence shown here is derived from an EMBL/GenBank/DDBJ whole genome shotgun (WGS) entry which is preliminary data.</text>
</comment>
<proteinExistence type="predicted"/>
<organism evidence="3 4">
    <name type="scientific">Aphanomyces astaci</name>
    <name type="common">Crayfish plague agent</name>
    <dbReference type="NCBI Taxonomy" id="112090"/>
    <lineage>
        <taxon>Eukaryota</taxon>
        <taxon>Sar</taxon>
        <taxon>Stramenopiles</taxon>
        <taxon>Oomycota</taxon>
        <taxon>Saprolegniomycetes</taxon>
        <taxon>Saprolegniales</taxon>
        <taxon>Verrucalvaceae</taxon>
        <taxon>Aphanomyces</taxon>
    </lineage>
</organism>
<dbReference type="Proteomes" id="UP000275652">
    <property type="component" value="Unassembled WGS sequence"/>
</dbReference>
<reference evidence="3 4" key="1">
    <citation type="journal article" date="2018" name="J. Invertebr. Pathol.">
        <title>New genotyping method for the causative agent of crayfish plague (Aphanomyces astaci) based on whole genome data.</title>
        <authorList>
            <person name="Minardi D."/>
            <person name="Studholme D.J."/>
            <person name="van der Giezen M."/>
            <person name="Pretto T."/>
            <person name="Oidtmann B."/>
        </authorList>
    </citation>
    <scope>NUCLEOTIDE SEQUENCE [LARGE SCALE GENOMIC DNA]</scope>
    <source>
        <strain evidence="3 4">KB13</strain>
    </source>
</reference>
<feature type="region of interest" description="Disordered" evidence="1">
    <location>
        <begin position="91"/>
        <end position="270"/>
    </location>
</feature>
<name>A0A9X8EEY4_APHAT</name>
<dbReference type="EMBL" id="QUTI01000503">
    <property type="protein sequence ID" value="RLO14060.1"/>
    <property type="molecule type" value="Genomic_DNA"/>
</dbReference>
<dbReference type="Pfam" id="PF14295">
    <property type="entry name" value="PAN_4"/>
    <property type="match status" value="1"/>
</dbReference>
<gene>
    <name evidence="3" type="ORF">DYB28_009398</name>
</gene>
<feature type="compositionally biased region" description="Polar residues" evidence="1">
    <location>
        <begin position="92"/>
        <end position="106"/>
    </location>
</feature>
<evidence type="ECO:0000313" key="3">
    <source>
        <dbReference type="EMBL" id="RLO14060.1"/>
    </source>
</evidence>
<feature type="compositionally biased region" description="Low complexity" evidence="1">
    <location>
        <begin position="167"/>
        <end position="265"/>
    </location>
</feature>
<feature type="domain" description="Apple" evidence="2">
    <location>
        <begin position="286"/>
        <end position="330"/>
    </location>
</feature>
<evidence type="ECO:0000259" key="2">
    <source>
        <dbReference type="Pfam" id="PF14295"/>
    </source>
</evidence>
<feature type="compositionally biased region" description="Low complexity" evidence="1">
    <location>
        <begin position="108"/>
        <end position="153"/>
    </location>
</feature>
<dbReference type="Gene3D" id="3.50.4.10">
    <property type="entry name" value="Hepatocyte Growth Factor"/>
    <property type="match status" value="1"/>
</dbReference>